<gene>
    <name evidence="2" type="ORF">GGQ64_002165</name>
</gene>
<dbReference type="RefSeq" id="WP_183803464.1">
    <property type="nucleotide sequence ID" value="NZ_JACIEE010000004.1"/>
</dbReference>
<dbReference type="AlphaFoldDB" id="A0A7W6DA13"/>
<keyword evidence="3" id="KW-1185">Reference proteome</keyword>
<dbReference type="Proteomes" id="UP000574761">
    <property type="component" value="Unassembled WGS sequence"/>
</dbReference>
<evidence type="ECO:0000313" key="3">
    <source>
        <dbReference type="Proteomes" id="UP000574761"/>
    </source>
</evidence>
<comment type="caution">
    <text evidence="2">The sequence shown here is derived from an EMBL/GenBank/DDBJ whole genome shotgun (WGS) entry which is preliminary data.</text>
</comment>
<feature type="region of interest" description="Disordered" evidence="1">
    <location>
        <begin position="54"/>
        <end position="83"/>
    </location>
</feature>
<proteinExistence type="predicted"/>
<evidence type="ECO:0000256" key="1">
    <source>
        <dbReference type="SAM" id="MobiDB-lite"/>
    </source>
</evidence>
<evidence type="ECO:0000313" key="2">
    <source>
        <dbReference type="EMBL" id="MBB3976965.1"/>
    </source>
</evidence>
<dbReference type="EMBL" id="JACIEE010000004">
    <property type="protein sequence ID" value="MBB3976965.1"/>
    <property type="molecule type" value="Genomic_DNA"/>
</dbReference>
<protein>
    <submittedName>
        <fullName evidence="2">Uncharacterized protein</fullName>
    </submittedName>
</protein>
<organism evidence="2 3">
    <name type="scientific">Mycoplana azooxidifex</name>
    <dbReference type="NCBI Taxonomy" id="1636188"/>
    <lineage>
        <taxon>Bacteria</taxon>
        <taxon>Pseudomonadati</taxon>
        <taxon>Pseudomonadota</taxon>
        <taxon>Alphaproteobacteria</taxon>
        <taxon>Hyphomicrobiales</taxon>
        <taxon>Rhizobiaceae</taxon>
        <taxon>Mycoplana</taxon>
    </lineage>
</organism>
<reference evidence="2 3" key="1">
    <citation type="submission" date="2020-08" db="EMBL/GenBank/DDBJ databases">
        <title>Genomic Encyclopedia of Type Strains, Phase IV (KMG-IV): sequencing the most valuable type-strain genomes for metagenomic binning, comparative biology and taxonomic classification.</title>
        <authorList>
            <person name="Goeker M."/>
        </authorList>
    </citation>
    <scope>NUCLEOTIDE SEQUENCE [LARGE SCALE GENOMIC DNA]</scope>
    <source>
        <strain evidence="2 3">DSM 100211</strain>
    </source>
</reference>
<sequence>MLQKVWHAKRVTEQSILARRIMPNMGYRKQKTAGALGISGFARRAISSGRKIHMEGHAAGPPAGQRQARTKKAAGVAPGGFFE</sequence>
<name>A0A7W6DA13_9HYPH</name>
<accession>A0A7W6DA13</accession>